<evidence type="ECO:0000256" key="2">
    <source>
        <dbReference type="ARBA" id="ARBA00022448"/>
    </source>
</evidence>
<accession>A0A1D9DXJ0</accession>
<dbReference type="PROSITE" id="PS50928">
    <property type="entry name" value="ABC_TM1"/>
    <property type="match status" value="1"/>
</dbReference>
<evidence type="ECO:0000259" key="8">
    <source>
        <dbReference type="PROSITE" id="PS50928"/>
    </source>
</evidence>
<evidence type="ECO:0000256" key="4">
    <source>
        <dbReference type="ARBA" id="ARBA00022692"/>
    </source>
</evidence>
<keyword evidence="3" id="KW-1003">Cell membrane</keyword>
<keyword evidence="10" id="KW-1185">Reference proteome</keyword>
<organism evidence="9 10">
    <name type="scientific">Candidatus Rhodoluna planktonica</name>
    <dbReference type="NCBI Taxonomy" id="535712"/>
    <lineage>
        <taxon>Bacteria</taxon>
        <taxon>Bacillati</taxon>
        <taxon>Actinomycetota</taxon>
        <taxon>Actinomycetes</taxon>
        <taxon>Micrococcales</taxon>
        <taxon>Microbacteriaceae</taxon>
        <taxon>Luna cluster</taxon>
        <taxon>Luna-1 subcluster</taxon>
        <taxon>Rhodoluna</taxon>
    </lineage>
</organism>
<dbReference type="GO" id="GO:0055085">
    <property type="term" value="P:transmembrane transport"/>
    <property type="evidence" value="ECO:0007669"/>
    <property type="project" value="InterPro"/>
</dbReference>
<keyword evidence="5 7" id="KW-1133">Transmembrane helix</keyword>
<evidence type="ECO:0000313" key="9">
    <source>
        <dbReference type="EMBL" id="AOY55528.1"/>
    </source>
</evidence>
<dbReference type="STRING" id="535712.A4Z71_00445"/>
<dbReference type="Pfam" id="PF00528">
    <property type="entry name" value="BPD_transp_1"/>
    <property type="match status" value="1"/>
</dbReference>
<feature type="transmembrane region" description="Helical" evidence="7">
    <location>
        <begin position="84"/>
        <end position="105"/>
    </location>
</feature>
<evidence type="ECO:0000313" key="10">
    <source>
        <dbReference type="Proteomes" id="UP000243784"/>
    </source>
</evidence>
<keyword evidence="4 7" id="KW-0812">Transmembrane</keyword>
<sequence>MRSERIEVKQLVGKLSKFGNSPVLWLGPMLLMIFAIVLWPVFEMVKTSMMKISSSGREKGFNGFDNYAELLENPNLVATLIRTVFWVIVVVTITVLISLVLAQLLNAKFPGRKIVRWALIVPWASSVIMTATSFRWMLDGYYGIINRVLLDLGLIDENVDWLGSAQTSFPWLIVVAVFVSIPFTTFVLLAGLQTIPQDIYEAARVDGAGWGKTYFQITLPNLLTALFVGTVINLINVFNSFPIIWVMTAGGPGYDTDTTTTLMYKLAFRSQEVGQSAALSVFNFIIILVFVALYLRASGFTKKQED</sequence>
<comment type="similarity">
    <text evidence="7">Belongs to the binding-protein-dependent transport system permease family.</text>
</comment>
<feature type="domain" description="ABC transmembrane type-1" evidence="8">
    <location>
        <begin position="80"/>
        <end position="294"/>
    </location>
</feature>
<feature type="transmembrane region" description="Helical" evidence="7">
    <location>
        <begin position="21"/>
        <end position="42"/>
    </location>
</feature>
<evidence type="ECO:0000256" key="3">
    <source>
        <dbReference type="ARBA" id="ARBA00022475"/>
    </source>
</evidence>
<name>A0A1D9DXJ0_9MICO</name>
<dbReference type="AlphaFoldDB" id="A0A1D9DXJ0"/>
<reference evidence="9 10" key="1">
    <citation type="journal article" date="2016" name="Biochim. Biophys. Acta">
        <title>Photochemical characterization of actinorhodopsin and its functional existence in the natural host.</title>
        <authorList>
            <person name="Nakamura S."/>
            <person name="Kikukawa T."/>
            <person name="Tamogami J."/>
            <person name="Kamiya M."/>
            <person name="Aizawa T."/>
            <person name="Hahn M.W."/>
            <person name="Ihara K."/>
            <person name="Kamo N."/>
            <person name="Demura M."/>
        </authorList>
    </citation>
    <scope>NUCLEOTIDE SEQUENCE [LARGE SCALE GENOMIC DNA]</scope>
    <source>
        <strain evidence="9 10">MWH-Dar1</strain>
    </source>
</reference>
<dbReference type="Proteomes" id="UP000243784">
    <property type="component" value="Chromosome"/>
</dbReference>
<dbReference type="KEGG" id="rpla:A4Z71_00445"/>
<evidence type="ECO:0000256" key="7">
    <source>
        <dbReference type="RuleBase" id="RU363032"/>
    </source>
</evidence>
<evidence type="ECO:0000256" key="6">
    <source>
        <dbReference type="ARBA" id="ARBA00023136"/>
    </source>
</evidence>
<dbReference type="CDD" id="cd06261">
    <property type="entry name" value="TM_PBP2"/>
    <property type="match status" value="1"/>
</dbReference>
<protein>
    <submittedName>
        <fullName evidence="9">ABC transporter permease</fullName>
    </submittedName>
</protein>
<comment type="subcellular location">
    <subcellularLocation>
        <location evidence="1 7">Cell membrane</location>
        <topology evidence="1 7">Multi-pass membrane protein</topology>
    </subcellularLocation>
</comment>
<dbReference type="InterPro" id="IPR035906">
    <property type="entry name" value="MetI-like_sf"/>
</dbReference>
<keyword evidence="6 7" id="KW-0472">Membrane</keyword>
<feature type="transmembrane region" description="Helical" evidence="7">
    <location>
        <begin position="117"/>
        <end position="138"/>
    </location>
</feature>
<dbReference type="InterPro" id="IPR051393">
    <property type="entry name" value="ABC_transporter_permease"/>
</dbReference>
<evidence type="ECO:0000256" key="1">
    <source>
        <dbReference type="ARBA" id="ARBA00004651"/>
    </source>
</evidence>
<evidence type="ECO:0000256" key="5">
    <source>
        <dbReference type="ARBA" id="ARBA00022989"/>
    </source>
</evidence>
<keyword evidence="2 7" id="KW-0813">Transport</keyword>
<dbReference type="InterPro" id="IPR000515">
    <property type="entry name" value="MetI-like"/>
</dbReference>
<dbReference type="Gene3D" id="1.10.3720.10">
    <property type="entry name" value="MetI-like"/>
    <property type="match status" value="1"/>
</dbReference>
<dbReference type="GO" id="GO:0005886">
    <property type="term" value="C:plasma membrane"/>
    <property type="evidence" value="ECO:0007669"/>
    <property type="project" value="UniProtKB-SubCell"/>
</dbReference>
<feature type="transmembrane region" description="Helical" evidence="7">
    <location>
        <begin position="273"/>
        <end position="295"/>
    </location>
</feature>
<dbReference type="PANTHER" id="PTHR30193:SF37">
    <property type="entry name" value="INNER MEMBRANE ABC TRANSPORTER PERMEASE PROTEIN YCJO"/>
    <property type="match status" value="1"/>
</dbReference>
<dbReference type="SUPFAM" id="SSF161098">
    <property type="entry name" value="MetI-like"/>
    <property type="match status" value="1"/>
</dbReference>
<gene>
    <name evidence="9" type="ORF">A4Z71_00445</name>
</gene>
<proteinExistence type="inferred from homology"/>
<dbReference type="EMBL" id="CP015208">
    <property type="protein sequence ID" value="AOY55528.1"/>
    <property type="molecule type" value="Genomic_DNA"/>
</dbReference>
<dbReference type="PANTHER" id="PTHR30193">
    <property type="entry name" value="ABC TRANSPORTER PERMEASE PROTEIN"/>
    <property type="match status" value="1"/>
</dbReference>
<feature type="transmembrane region" description="Helical" evidence="7">
    <location>
        <begin position="169"/>
        <end position="192"/>
    </location>
</feature>
<feature type="transmembrane region" description="Helical" evidence="7">
    <location>
        <begin position="213"/>
        <end position="235"/>
    </location>
</feature>